<dbReference type="Gene3D" id="1.20.120.670">
    <property type="entry name" value="N-acetyl-b-d-glucoasminidase"/>
    <property type="match status" value="1"/>
</dbReference>
<dbReference type="InterPro" id="IPR007781">
    <property type="entry name" value="NAGLU"/>
</dbReference>
<gene>
    <name evidence="5" type="ORF">JL193_16485</name>
</gene>
<dbReference type="Pfam" id="PF05089">
    <property type="entry name" value="NAGLU"/>
    <property type="match status" value="1"/>
</dbReference>
<feature type="domain" description="Alpha-N-acetylglucosaminidase C-terminal" evidence="4">
    <location>
        <begin position="468"/>
        <end position="727"/>
    </location>
</feature>
<evidence type="ECO:0000259" key="3">
    <source>
        <dbReference type="Pfam" id="PF12971"/>
    </source>
</evidence>
<dbReference type="Proteomes" id="UP000663935">
    <property type="component" value="Chromosome"/>
</dbReference>
<organism evidence="5 6">
    <name type="scientific">Polaribacter batillariae</name>
    <dbReference type="NCBI Taxonomy" id="2808900"/>
    <lineage>
        <taxon>Bacteria</taxon>
        <taxon>Pseudomonadati</taxon>
        <taxon>Bacteroidota</taxon>
        <taxon>Flavobacteriia</taxon>
        <taxon>Flavobacteriales</taxon>
        <taxon>Flavobacteriaceae</taxon>
    </lineage>
</organism>
<evidence type="ECO:0000259" key="2">
    <source>
        <dbReference type="Pfam" id="PF05089"/>
    </source>
</evidence>
<dbReference type="InterPro" id="IPR024732">
    <property type="entry name" value="NAGLU_C"/>
</dbReference>
<dbReference type="PANTHER" id="PTHR12872:SF1">
    <property type="entry name" value="ALPHA-N-ACETYLGLUCOSAMINIDASE"/>
    <property type="match status" value="1"/>
</dbReference>
<dbReference type="Pfam" id="PF12972">
    <property type="entry name" value="NAGLU_C"/>
    <property type="match status" value="1"/>
</dbReference>
<protein>
    <submittedName>
        <fullName evidence="5">Alpha-N-acetylglucosaminidase</fullName>
    </submittedName>
</protein>
<dbReference type="InterPro" id="IPR024733">
    <property type="entry name" value="NAGLU_tim-barrel"/>
</dbReference>
<feature type="domain" description="Alpha-N-acetylglucosaminidase tim-barrel" evidence="2">
    <location>
        <begin position="127"/>
        <end position="459"/>
    </location>
</feature>
<reference evidence="5 6" key="1">
    <citation type="submission" date="2021-03" db="EMBL/GenBank/DDBJ databases">
        <title>Complete genome of Polaribacter_sp.G4M1.</title>
        <authorList>
            <person name="Jeong S.W."/>
            <person name="Bae J.W."/>
        </authorList>
    </citation>
    <scope>NUCLEOTIDE SEQUENCE [LARGE SCALE GENOMIC DNA]</scope>
    <source>
        <strain evidence="5 6">G4M1</strain>
    </source>
</reference>
<dbReference type="InterPro" id="IPR024240">
    <property type="entry name" value="NAGLU_N"/>
</dbReference>
<dbReference type="RefSeq" id="WP_207971805.1">
    <property type="nucleotide sequence ID" value="NZ_CP071795.1"/>
</dbReference>
<accession>A0ABX7STS3</accession>
<keyword evidence="6" id="KW-1185">Reference proteome</keyword>
<evidence type="ECO:0000313" key="5">
    <source>
        <dbReference type="EMBL" id="QTD37640.1"/>
    </source>
</evidence>
<feature type="domain" description="Alpha-N-acetylglucosaminidase N-terminal" evidence="3">
    <location>
        <begin position="33"/>
        <end position="112"/>
    </location>
</feature>
<dbReference type="Gene3D" id="3.30.379.10">
    <property type="entry name" value="Chitobiase/beta-hexosaminidase domain 2-like"/>
    <property type="match status" value="1"/>
</dbReference>
<dbReference type="Pfam" id="PF12971">
    <property type="entry name" value="NAGLU_N"/>
    <property type="match status" value="1"/>
</dbReference>
<dbReference type="EMBL" id="CP071795">
    <property type="protein sequence ID" value="QTD37640.1"/>
    <property type="molecule type" value="Genomic_DNA"/>
</dbReference>
<proteinExistence type="predicted"/>
<sequence>MVKLKSLFLLTLITFVNLSCKNTESFKEKKQSPIEALAKRIAPNHANKFIFEVLENSEKDIFEIQSKEDKILIRGNNYNSIAVGLNYYLKNYCKTYVSWYVDDKIDLPETLPTISKKITKSARVENRFFLNYCTFGYTMPWWQWKDWEHFIDWMALNGVNMPLAITGQEAIWYEVWKEYGLSDEQIRSYFTGPAHLPWHRMSNLDKWGGPLPMSWLKHQKDLQKKIVAREREFGMTPVLPAFAGHVPEALKAIFPEAKINQLSSWGGFKDKYRSFFLDPLDPAFKEIQHKFLKKQTEAFGTDHIYGADPFNEVHPPSWEPDYLATVSNTIYSSIKDIDPEANWLQMSWIFYFEREHWTNERIEAMVKAVPQDKMMLLDYYCEKEEVWQMTDAFFGQPFIWCYLGNFGGNTMLAGNLDTVEKRIENAFAKNKNMWGLGSTLEAFDVNPLMYEYVFEKVWTNKSTNTDKWIKNWADIRYGSENNNARESWNLLHKKIYKDPARLGQATLTNTRPTLAGSGNWTTDPTINYDNKELFKIWQLLLEKPSTKTSYQYDVTNIGRQVLGNLFSELRADFTKNYNNKNRRGLKESGEKMLTLFDDLDKLLGTQSSFLLGKWLEDAKSFGVTKEEEKYYEHNARNIITTWGTGAQSLNDYANRSWAGLTKGFYKKRWQMFIDDVTTSVENNKPFDKDAFFKKVTQFEWDWTQGNELYEAKPKGNSVQIAKDLVAKYRTYFNN</sequence>
<name>A0ABX7STS3_9FLAO</name>
<evidence type="ECO:0000256" key="1">
    <source>
        <dbReference type="ARBA" id="ARBA00022801"/>
    </source>
</evidence>
<dbReference type="PANTHER" id="PTHR12872">
    <property type="entry name" value="ALPHA-N-ACETYLGLUCOSAMINIDASE"/>
    <property type="match status" value="1"/>
</dbReference>
<keyword evidence="1" id="KW-0378">Hydrolase</keyword>
<evidence type="ECO:0000313" key="6">
    <source>
        <dbReference type="Proteomes" id="UP000663935"/>
    </source>
</evidence>
<dbReference type="Gene3D" id="3.20.20.80">
    <property type="entry name" value="Glycosidases"/>
    <property type="match status" value="1"/>
</dbReference>
<dbReference type="InterPro" id="IPR029018">
    <property type="entry name" value="Hex-like_dom2"/>
</dbReference>
<evidence type="ECO:0000259" key="4">
    <source>
        <dbReference type="Pfam" id="PF12972"/>
    </source>
</evidence>